<name>A0A4D6M1K5_VIGUN</name>
<keyword evidence="2" id="KW-1185">Reference proteome</keyword>
<sequence>MGSMEKDEEEEDENIKFSKRVMIFISKSNQGSIPKSSVIDAERESSREFGQIWFFLIGAEEK</sequence>
<dbReference type="Proteomes" id="UP000501690">
    <property type="component" value="Linkage Group LG5"/>
</dbReference>
<evidence type="ECO:0000313" key="1">
    <source>
        <dbReference type="EMBL" id="QCD94700.1"/>
    </source>
</evidence>
<evidence type="ECO:0000313" key="2">
    <source>
        <dbReference type="Proteomes" id="UP000501690"/>
    </source>
</evidence>
<organism evidence="1 2">
    <name type="scientific">Vigna unguiculata</name>
    <name type="common">Cowpea</name>
    <dbReference type="NCBI Taxonomy" id="3917"/>
    <lineage>
        <taxon>Eukaryota</taxon>
        <taxon>Viridiplantae</taxon>
        <taxon>Streptophyta</taxon>
        <taxon>Embryophyta</taxon>
        <taxon>Tracheophyta</taxon>
        <taxon>Spermatophyta</taxon>
        <taxon>Magnoliopsida</taxon>
        <taxon>eudicotyledons</taxon>
        <taxon>Gunneridae</taxon>
        <taxon>Pentapetalae</taxon>
        <taxon>rosids</taxon>
        <taxon>fabids</taxon>
        <taxon>Fabales</taxon>
        <taxon>Fabaceae</taxon>
        <taxon>Papilionoideae</taxon>
        <taxon>50 kb inversion clade</taxon>
        <taxon>NPAAA clade</taxon>
        <taxon>indigoferoid/millettioid clade</taxon>
        <taxon>Phaseoleae</taxon>
        <taxon>Vigna</taxon>
    </lineage>
</organism>
<proteinExistence type="predicted"/>
<reference evidence="1 2" key="1">
    <citation type="submission" date="2019-04" db="EMBL/GenBank/DDBJ databases">
        <title>An improved genome assembly and genetic linkage map for asparagus bean, Vigna unguiculata ssp. sesquipedialis.</title>
        <authorList>
            <person name="Xia Q."/>
            <person name="Zhang R."/>
            <person name="Dong Y."/>
        </authorList>
    </citation>
    <scope>NUCLEOTIDE SEQUENCE [LARGE SCALE GENOMIC DNA]</scope>
    <source>
        <tissue evidence="1">Leaf</tissue>
    </source>
</reference>
<dbReference type="EMBL" id="CP039349">
    <property type="protein sequence ID" value="QCD94700.1"/>
    <property type="molecule type" value="Genomic_DNA"/>
</dbReference>
<accession>A0A4D6M1K5</accession>
<gene>
    <name evidence="1" type="ORF">DEO72_LG5g2785</name>
</gene>
<protein>
    <submittedName>
        <fullName evidence="1">Uncharacterized protein</fullName>
    </submittedName>
</protein>
<dbReference type="AlphaFoldDB" id="A0A4D6M1K5"/>